<feature type="non-terminal residue" evidence="6">
    <location>
        <position position="1597"/>
    </location>
</feature>
<comment type="caution">
    <text evidence="6">The sequence shown here is derived from an EMBL/GenBank/DDBJ whole genome shotgun (WGS) entry which is preliminary data.</text>
</comment>
<feature type="coiled-coil region" evidence="2">
    <location>
        <begin position="1304"/>
        <end position="1361"/>
    </location>
</feature>
<dbReference type="InterPro" id="IPR011439">
    <property type="entry name" value="DUF1542"/>
</dbReference>
<proteinExistence type="predicted"/>
<organism evidence="6 7">
    <name type="scientific">Lactobacillus kimbladii</name>
    <dbReference type="NCBI Taxonomy" id="1218506"/>
    <lineage>
        <taxon>Bacteria</taxon>
        <taxon>Bacillati</taxon>
        <taxon>Bacillota</taxon>
        <taxon>Bacilli</taxon>
        <taxon>Lactobacillales</taxon>
        <taxon>Lactobacillaceae</taxon>
        <taxon>Lactobacillus</taxon>
    </lineage>
</organism>
<feature type="domain" description="YSIRK Gram-positive signal peptide" evidence="4">
    <location>
        <begin position="19"/>
        <end position="43"/>
    </location>
</feature>
<reference evidence="6 7" key="1">
    <citation type="submission" date="2015-01" db="EMBL/GenBank/DDBJ databases">
        <title>Comparative genomics of the lactic acid bacteria isolated from the honey bee gut.</title>
        <authorList>
            <person name="Ellegaard K.M."/>
            <person name="Tamarit D."/>
            <person name="Javelind E."/>
            <person name="Olofsson T."/>
            <person name="Andersson S.G."/>
            <person name="Vasquez A."/>
        </authorList>
    </citation>
    <scope>NUCLEOTIDE SEQUENCE [LARGE SCALE GENOMIC DNA]</scope>
    <source>
        <strain evidence="6 7">Hma2</strain>
    </source>
</reference>
<accession>A0A0F4LK76</accession>
<feature type="coiled-coil region" evidence="2">
    <location>
        <begin position="452"/>
        <end position="491"/>
    </location>
</feature>
<evidence type="ECO:0000259" key="5">
    <source>
        <dbReference type="Pfam" id="PF07564"/>
    </source>
</evidence>
<evidence type="ECO:0000259" key="4">
    <source>
        <dbReference type="Pfam" id="PF04650"/>
    </source>
</evidence>
<gene>
    <name evidence="6" type="ORF">JF75_08380A</name>
</gene>
<dbReference type="HOGENOM" id="CLU_244493_0_0_9"/>
<dbReference type="Proteomes" id="UP000033612">
    <property type="component" value="Unassembled WGS sequence"/>
</dbReference>
<evidence type="ECO:0000256" key="1">
    <source>
        <dbReference type="ARBA" id="ARBA00022729"/>
    </source>
</evidence>
<evidence type="ECO:0000256" key="2">
    <source>
        <dbReference type="SAM" id="Coils"/>
    </source>
</evidence>
<evidence type="ECO:0000313" key="6">
    <source>
        <dbReference type="EMBL" id="KJY58980.1"/>
    </source>
</evidence>
<dbReference type="InterPro" id="IPR005877">
    <property type="entry name" value="YSIRK_signal_dom"/>
</dbReference>
<feature type="region of interest" description="Disordered" evidence="3">
    <location>
        <begin position="75"/>
        <end position="159"/>
    </location>
</feature>
<dbReference type="Pfam" id="PF04650">
    <property type="entry name" value="YSIRK_signal"/>
    <property type="match status" value="1"/>
</dbReference>
<feature type="coiled-coil region" evidence="2">
    <location>
        <begin position="1439"/>
        <end position="1500"/>
    </location>
</feature>
<dbReference type="STRING" id="1218506.JF75_08380A"/>
<feature type="domain" description="DUF1542" evidence="5">
    <location>
        <begin position="1136"/>
        <end position="1208"/>
    </location>
</feature>
<dbReference type="NCBIfam" id="TIGR01168">
    <property type="entry name" value="YSIRK_signal"/>
    <property type="match status" value="1"/>
</dbReference>
<name>A0A0F4LK76_9LACO</name>
<keyword evidence="1" id="KW-0732">Signal</keyword>
<keyword evidence="7" id="KW-1185">Reference proteome</keyword>
<feature type="compositionally biased region" description="Polar residues" evidence="3">
    <location>
        <begin position="95"/>
        <end position="104"/>
    </location>
</feature>
<feature type="compositionally biased region" description="Low complexity" evidence="3">
    <location>
        <begin position="75"/>
        <end position="91"/>
    </location>
</feature>
<dbReference type="EMBL" id="JXLH01000011">
    <property type="protein sequence ID" value="KJY58980.1"/>
    <property type="molecule type" value="Genomic_DNA"/>
</dbReference>
<evidence type="ECO:0000313" key="7">
    <source>
        <dbReference type="Proteomes" id="UP000033612"/>
    </source>
</evidence>
<dbReference type="Pfam" id="PF07564">
    <property type="entry name" value="DUF1542"/>
    <property type="match status" value="1"/>
</dbReference>
<sequence length="1597" mass="171825">MLGKNNYNERLKKMEMQAKQDHFSIRKLTIGAASILLGFTFLGASSQTVKADTELTAQKTDDKAAAVLDKSTVNDNVVTSNSSNNTTTDGGNNKGAVNTTANQRPKTDDSVSVVQTDVAKKADTKHDTKKDLTKDHLQKDGSDQSDVESVRNNRKSDIESTIQTAQIRINKAYASSSKDQDDLQTKNDYLAQIDKIDTAVIAKLNAGKNVEEINSTAETAIKDILNLASAAELHFAKKTATDAITSKAKEVTDALTKDTDKDKVKQIVSSANQDLQKTTDVETANSIKDKTINELNNLKNIADAVEKAEVDTSKTSQTANIDKVAADAEKRIKDTYNNLPATTQSKVKDALNKAIADIEQTKTRAAAEINSATTVKDIVAAADNGFQQITASENQAYLSFAQGDAKETIKKAADKVTPDLSSADQNKVNDLLTQANASIDKATDLITVTTIKNNTVNEINNVKSNAEAAAKERLNKTKDLSKADVDEAAKQAISRVESAYKNLTAAEQTDNNAKYQKALTDIKAAQDAANTKIASAVSENEIKALVNDGISNINKVADPAELDFVIINIKDTIQNHANVVIDQLKTTESKTRVKTIVGQAFDDLNSVQNVDQANKVKNIAIKSIDMVKDDEDLALQNSKDTSKANVDELAAAAKKRVNDAHDNIYNDLDDEDKKLADTARDNALKAINETQTTADAAIVAASDKSAVTNAVNKANKQFDQTATTAEIIFAKLAAKEAVQNEAAKIIKDLKNQSDIDTVNTIVSQANVDFENADSIDKVTRIKDKAIRDIDNIKTIADSVEKGKVENTKNTNTENINRAAANAKQRVKNAYDAITSPSQQTTDEYNKALSDIDQARDVANGIIAAATTVDEAVKAANQGISTVNDIADIAEISFAKILGKNKISDEDQKVRPSLSDQTYLDRLKKIVTDANNNLDNAKSVTDIANIVYKAISDIDSIKEISEAVEKAKLATSQANSHANLNSAAEAAKKQISEAYNKLNEDQKNQNKDKCSAALADIDTTAKKANDQIDKATDVSFITNIVTTAVNKFNETVIQAEVAFATVPAKEAVKAEADKISGDLSNQTDKDLVNKIVDQANTDFATADSIAKVYEIRDKAIKDIDAVKSNADKAAQDKLNDAKSAAIKELTEEQTRVNKAIDDLPNVSAENKSALKDKVNLYYQTAINNVEKAGDFDLVDKAKKDGLGAMVSVLAEASKLNQQIASDQKQLDDYAQKAIDNINNSNLSEADKEKAIKAISQARDDAKNLVGQQPTIEMADKAEKAGEKAIDAAEKAASLTDLEGAKLIEKVKIENAAENAKNKVQAEYNNLDQDGKDKEKDKLETALETIEKAKNDAETAISSATAKNDVSTVSKTGIDKINGVADDTSLEFAKEAAKETVQQISDIVKQNLKDPNDQKAVDKINKEAATNIDGAKTIPEVTQIRDDAINQIKQIKNAADAKENNDLSNAKSSSRKTVDVDATAALDRVNKAYEKLTDAEKKAERNDYDAAIKAINDAKSAAEDKISSATNVDAINAAVSNAQQDFNTIATNAEVAFAKLAGKDKIQDAAAQANKVLSPKGQAAVKEIVTQANSDIEDAETVP</sequence>
<evidence type="ECO:0000256" key="3">
    <source>
        <dbReference type="SAM" id="MobiDB-lite"/>
    </source>
</evidence>
<protein>
    <submittedName>
        <fullName evidence="6">Putative S-layer protein</fullName>
    </submittedName>
</protein>
<feature type="compositionally biased region" description="Basic and acidic residues" evidence="3">
    <location>
        <begin position="118"/>
        <end position="158"/>
    </location>
</feature>
<feature type="coiled-coil region" evidence="2">
    <location>
        <begin position="976"/>
        <end position="1007"/>
    </location>
</feature>
<dbReference type="RefSeq" id="WP_046331993.1">
    <property type="nucleotide sequence ID" value="NZ_KQ034007.1"/>
</dbReference>
<keyword evidence="2" id="KW-0175">Coiled coil</keyword>